<proteinExistence type="predicted"/>
<dbReference type="RefSeq" id="XP_049150403.1">
    <property type="nucleotide sequence ID" value="XM_049293257.1"/>
</dbReference>
<organism evidence="5 6">
    <name type="scientific">Colletotrichum lupini</name>
    <dbReference type="NCBI Taxonomy" id="145971"/>
    <lineage>
        <taxon>Eukaryota</taxon>
        <taxon>Fungi</taxon>
        <taxon>Dikarya</taxon>
        <taxon>Ascomycota</taxon>
        <taxon>Pezizomycotina</taxon>
        <taxon>Sordariomycetes</taxon>
        <taxon>Hypocreomycetidae</taxon>
        <taxon>Glomerellales</taxon>
        <taxon>Glomerellaceae</taxon>
        <taxon>Colletotrichum</taxon>
        <taxon>Colletotrichum acutatum species complex</taxon>
    </lineage>
</organism>
<keyword evidence="6" id="KW-1185">Reference proteome</keyword>
<evidence type="ECO:0000259" key="3">
    <source>
        <dbReference type="Pfam" id="PF17109"/>
    </source>
</evidence>
<feature type="domain" description="Nephrocystin 3-like N-terminal" evidence="4">
    <location>
        <begin position="386"/>
        <end position="556"/>
    </location>
</feature>
<sequence>MGCISLQNRPQLHYLPICGSTQDPNENNLQIRRESLSSIQQNLPSSPNAQRRPLLKAVLPMTASAAQKEVSEAVKNDNRDVSDLWKEALKAYKGIVGFDLERKFDSVQAMIDQGTHEMENFHKFRHNDKKVDKLRSLFAANLDYIEKGAQQLVSAAVPAFPPAAAIGTAVTIMLSACRQVSADYDIVMVFFEDMNSFLQRITILETRLPKHKGYQNCLMDVFTSFLVMCGFAHKFIELGRFKKWISNLLHGEDTELGGARKGMDLKIRRLQQATEFAILGNTEEIQKMSTELLTNQETHTAMLEKQMQVMNSIRDTTEMIQSDMAKLLKAFNDQKREEKKDRGHDQRAKAVEQNKPPSAKRIRNILVEVEGDGHEYLVLKETLVKDTCTWVFLQPAWDEWLKQGQADHLTLAITGEPGSGKSHIGLTVYERLLGEAMNDTSKLTCAAHFYFREQSSSLSNFCNAITTVIIQTVEQNASLCELVNAEVIKDGFDMNSYVAESLIRQILVPAFGQASKFKLLLLLDGLDELDDLTEFLSFLKVIREENLRITVAFTSRPGVLSIVKESSPVLAVNVTRENQKEDLRAFIWSHINSLSTMSNFDRYVQQRIADKVEEVAPNFLYAAHMLARFDNLGREGAVIRNLEKPLPSGLHGIYEGLLTDCYRRTELEHKPIVSKLLHWLAFAFRPLTFNEVVSLVRLWVNDVNFDIEKVPEPFESFLQVGDPGSDAEERVKIQAQGGWGTAVSELEKTQTAVDHEAIYNDGDLPVKFKERSMRSFFIEEPDKTDIHAHRIRPSEIHRQMFLDCTKLACTTGHYPFPISSALSRYAVVHIVSHWLRIDFESHTVEEQIEVMEALASTLANKKSFSRMMEWTGSSYSSTFTDEVFEKISRWSQLLSVYKEQLSKDAVEWWENVSENPQNCLMSLVKAHLRQIYISLSVDTALASYRRARDAIKTSNLEPTLLQQAKKNYEPEIGSMGESLNEKQGVLGIEGLFEDVKIEPVGYRALASLMLHFKYLKPAETLCQNALDGLNGTLDIVRTRELMSRIRLENDAQASHQDILECFGKMNDETVPLPLRRTVCITKARIEAKLEMNEAAAISYAHARSIDPTTLMTGEILNEELDLFSEEDSKQGFIGVLKNWSPLQRLTWLCWEYDDYHDDRSRLLRKAALQSGEVDFVLQLYLDSIQYLENVNAAAPLRIDLSLLYQHVTGDIEAARLALDEVLDSGSTGYPYPITDSSPDYTVTRAVDNYSELLYGIFRSSHDPKHKTELLATVQGLLGRPLALDVLPTSITYLTFRLIVLSRMYLKLGPATNFQDTLQGVLIGSIDALSDTISWNDADNLVCLSKALHILGNSIRNGQELDTMARTMYSAVFCHLDPKVKLMDDEANEHSDDDAGDDGDSATDAEADDRPTDEGDLIEGAELFCDGTCGQKFSWWGQKTAYACMVCHDVLFCTDCYNRRATDGVAEKQLDAMPTCDKRHEFLKLPVEGWRGVADGKVLLEGKEPVEFEEHPQVFAMGNDDRDDQKHQSKGQIYTTSIHFAKVQLFRTYTSRFEPLSEAIRILTQILHSSNMTFTISAVTYDDSAGISKNNMTAFYHTDTHWRALWKSTPLDEIIEGATARMPHSLAGGREKKRHQKAVDDDSGEVVGYARWILPDDDDRISWPEAVVREPRQDEADKFKAAFQANTEGGSIRGMDGKLQAALGLPLEEAEIAAMKSHKGPFLVLDYLAADIVGMNVWVMATKTAQPMYEKLGFELLDSVKTPVTEFGIAEPHEKAFLMKR</sequence>
<dbReference type="GeneID" id="73348267"/>
<reference evidence="5" key="1">
    <citation type="journal article" date="2021" name="Mol. Plant Microbe Interact.">
        <title>Complete Genome Sequence of the Plant-Pathogenic Fungus Colletotrichum lupini.</title>
        <authorList>
            <person name="Baroncelli R."/>
            <person name="Pensec F."/>
            <person name="Da Lio D."/>
            <person name="Boufleur T."/>
            <person name="Vicente I."/>
            <person name="Sarrocco S."/>
            <person name="Picot A."/>
            <person name="Baraldi E."/>
            <person name="Sukno S."/>
            <person name="Thon M."/>
            <person name="Le Floch G."/>
        </authorList>
    </citation>
    <scope>NUCLEOTIDE SEQUENCE</scope>
    <source>
        <strain evidence="5">IMI 504893</strain>
    </source>
</reference>
<dbReference type="InterPro" id="IPR027417">
    <property type="entry name" value="P-loop_NTPase"/>
</dbReference>
<name>A0A9Q8T5Y0_9PEZI</name>
<feature type="region of interest" description="Disordered" evidence="2">
    <location>
        <begin position="335"/>
        <end position="357"/>
    </location>
</feature>
<evidence type="ECO:0000256" key="1">
    <source>
        <dbReference type="ARBA" id="ARBA00022737"/>
    </source>
</evidence>
<dbReference type="Gene3D" id="3.40.630.30">
    <property type="match status" value="1"/>
</dbReference>
<dbReference type="EMBL" id="CP019479">
    <property type="protein sequence ID" value="UQC88802.1"/>
    <property type="molecule type" value="Genomic_DNA"/>
</dbReference>
<dbReference type="Gene3D" id="3.40.50.300">
    <property type="entry name" value="P-loop containing nucleotide triphosphate hydrolases"/>
    <property type="match status" value="1"/>
</dbReference>
<evidence type="ECO:0000259" key="4">
    <source>
        <dbReference type="Pfam" id="PF24883"/>
    </source>
</evidence>
<dbReference type="Pfam" id="PF17109">
    <property type="entry name" value="Goodbye"/>
    <property type="match status" value="1"/>
</dbReference>
<evidence type="ECO:0000256" key="2">
    <source>
        <dbReference type="SAM" id="MobiDB-lite"/>
    </source>
</evidence>
<gene>
    <name evidence="5" type="ORF">CLUP02_14327</name>
</gene>
<feature type="region of interest" description="Disordered" evidence="2">
    <location>
        <begin position="1386"/>
        <end position="1412"/>
    </location>
</feature>
<dbReference type="Proteomes" id="UP000830671">
    <property type="component" value="Chromosome 7"/>
</dbReference>
<dbReference type="InterPro" id="IPR031350">
    <property type="entry name" value="Goodbye_dom"/>
</dbReference>
<feature type="domain" description="Fungal STAND N-terminal Goodbye" evidence="3">
    <location>
        <begin position="85"/>
        <end position="202"/>
    </location>
</feature>
<dbReference type="SUPFAM" id="SSF52540">
    <property type="entry name" value="P-loop containing nucleoside triphosphate hydrolases"/>
    <property type="match status" value="1"/>
</dbReference>
<evidence type="ECO:0008006" key="7">
    <source>
        <dbReference type="Google" id="ProtNLM"/>
    </source>
</evidence>
<evidence type="ECO:0000313" key="5">
    <source>
        <dbReference type="EMBL" id="UQC88802.1"/>
    </source>
</evidence>
<protein>
    <recommendedName>
        <fullName evidence="7">Fungal STAND N-terminal Goodbye domain-containing protein</fullName>
    </recommendedName>
</protein>
<evidence type="ECO:0000313" key="6">
    <source>
        <dbReference type="Proteomes" id="UP000830671"/>
    </source>
</evidence>
<feature type="compositionally biased region" description="Acidic residues" evidence="2">
    <location>
        <begin position="1390"/>
        <end position="1406"/>
    </location>
</feature>
<dbReference type="PANTHER" id="PTHR10039:SF17">
    <property type="entry name" value="FUNGAL STAND N-TERMINAL GOODBYE DOMAIN-CONTAINING PROTEIN-RELATED"/>
    <property type="match status" value="1"/>
</dbReference>
<dbReference type="KEGG" id="clup:CLUP02_14327"/>
<dbReference type="Pfam" id="PF24883">
    <property type="entry name" value="NPHP3_N"/>
    <property type="match status" value="1"/>
</dbReference>
<feature type="compositionally biased region" description="Basic and acidic residues" evidence="2">
    <location>
        <begin position="335"/>
        <end position="352"/>
    </location>
</feature>
<keyword evidence="1" id="KW-0677">Repeat</keyword>
<dbReference type="InterPro" id="IPR056884">
    <property type="entry name" value="NPHP3-like_N"/>
</dbReference>
<accession>A0A9Q8T5Y0</accession>
<dbReference type="PANTHER" id="PTHR10039">
    <property type="entry name" value="AMELOGENIN"/>
    <property type="match status" value="1"/>
</dbReference>